<comment type="caution">
    <text evidence="2">The sequence shown here is derived from an EMBL/GenBank/DDBJ whole genome shotgun (WGS) entry which is preliminary data.</text>
</comment>
<gene>
    <name evidence="2" type="ORF">ACFORO_09890</name>
</gene>
<dbReference type="EMBL" id="JBHRWI010000013">
    <property type="protein sequence ID" value="MFC3510474.1"/>
    <property type="molecule type" value="Genomic_DNA"/>
</dbReference>
<accession>A0ABV7QF38</accession>
<organism evidence="2 3">
    <name type="scientific">Amycolatopsis halotolerans</name>
    <dbReference type="NCBI Taxonomy" id="330083"/>
    <lineage>
        <taxon>Bacteria</taxon>
        <taxon>Bacillati</taxon>
        <taxon>Actinomycetota</taxon>
        <taxon>Actinomycetes</taxon>
        <taxon>Pseudonocardiales</taxon>
        <taxon>Pseudonocardiaceae</taxon>
        <taxon>Amycolatopsis</taxon>
    </lineage>
</organism>
<dbReference type="Proteomes" id="UP001595764">
    <property type="component" value="Unassembled WGS sequence"/>
</dbReference>
<evidence type="ECO:0000313" key="3">
    <source>
        <dbReference type="Proteomes" id="UP001595764"/>
    </source>
</evidence>
<name>A0ABV7QF38_9PSEU</name>
<sequence length="103" mass="10707">MSMLNLARGIRDDLAKMIPKAERLTHLNPPAEDPASKGYNALLSGSGVGASAFGHGLGHIQRERDYVSTLIERLEKALHITQSGDDDAAGAVQNAANSGGGLA</sequence>
<evidence type="ECO:0000256" key="1">
    <source>
        <dbReference type="SAM" id="MobiDB-lite"/>
    </source>
</evidence>
<proteinExistence type="predicted"/>
<protein>
    <submittedName>
        <fullName evidence="2">Uncharacterized protein</fullName>
    </submittedName>
</protein>
<dbReference type="RefSeq" id="WP_377872008.1">
    <property type="nucleotide sequence ID" value="NZ_JBHMAY010000035.1"/>
</dbReference>
<keyword evidence="3" id="KW-1185">Reference proteome</keyword>
<feature type="region of interest" description="Disordered" evidence="1">
    <location>
        <begin position="83"/>
        <end position="103"/>
    </location>
</feature>
<reference evidence="3" key="1">
    <citation type="journal article" date="2019" name="Int. J. Syst. Evol. Microbiol.">
        <title>The Global Catalogue of Microorganisms (GCM) 10K type strain sequencing project: providing services to taxonomists for standard genome sequencing and annotation.</title>
        <authorList>
            <consortium name="The Broad Institute Genomics Platform"/>
            <consortium name="The Broad Institute Genome Sequencing Center for Infectious Disease"/>
            <person name="Wu L."/>
            <person name="Ma J."/>
        </authorList>
    </citation>
    <scope>NUCLEOTIDE SEQUENCE [LARGE SCALE GENOMIC DNA]</scope>
    <source>
        <strain evidence="3">CGMCC 4.7682</strain>
    </source>
</reference>
<evidence type="ECO:0000313" key="2">
    <source>
        <dbReference type="EMBL" id="MFC3510474.1"/>
    </source>
</evidence>